<dbReference type="EMBL" id="WKQV01000001">
    <property type="protein sequence ID" value="MSD25839.1"/>
    <property type="molecule type" value="Genomic_DNA"/>
</dbReference>
<gene>
    <name evidence="2" type="ORF">GKE44_01310</name>
</gene>
<proteinExistence type="predicted"/>
<feature type="domain" description="Calcineurin-like phosphoesterase" evidence="1">
    <location>
        <begin position="2"/>
        <end position="235"/>
    </location>
</feature>
<dbReference type="AlphaFoldDB" id="A0A7X2JI36"/>
<dbReference type="InterPro" id="IPR004843">
    <property type="entry name" value="Calcineurin-like_PHP"/>
</dbReference>
<comment type="caution">
    <text evidence="2">The sequence shown here is derived from an EMBL/GenBank/DDBJ whole genome shotgun (WGS) entry which is preliminary data.</text>
</comment>
<dbReference type="RefSeq" id="WP_154299985.1">
    <property type="nucleotide sequence ID" value="NZ_WKQO01000001.1"/>
</dbReference>
<reference evidence="2 3" key="1">
    <citation type="journal article" date="2019" name="Nat. Med.">
        <title>A library of human gut bacterial isolates paired with longitudinal multiomics data enables mechanistic microbiome research.</title>
        <authorList>
            <person name="Poyet M."/>
            <person name="Groussin M."/>
            <person name="Gibbons S.M."/>
            <person name="Avila-Pacheco J."/>
            <person name="Jiang X."/>
            <person name="Kearney S.M."/>
            <person name="Perrotta A.R."/>
            <person name="Berdy B."/>
            <person name="Zhao S."/>
            <person name="Lieberman T.D."/>
            <person name="Swanson P.K."/>
            <person name="Smith M."/>
            <person name="Roesemann S."/>
            <person name="Alexander J.E."/>
            <person name="Rich S.A."/>
            <person name="Livny J."/>
            <person name="Vlamakis H."/>
            <person name="Clish C."/>
            <person name="Bullock K."/>
            <person name="Deik A."/>
            <person name="Scott J."/>
            <person name="Pierce K.A."/>
            <person name="Xavier R.J."/>
            <person name="Alm E.J."/>
        </authorList>
    </citation>
    <scope>NUCLEOTIDE SEQUENCE [LARGE SCALE GENOMIC DNA]</scope>
    <source>
        <strain evidence="2 3">BIOML-A5</strain>
    </source>
</reference>
<dbReference type="GO" id="GO:0016787">
    <property type="term" value="F:hydrolase activity"/>
    <property type="evidence" value="ECO:0007669"/>
    <property type="project" value="InterPro"/>
</dbReference>
<sequence>MIYLTGDTHNDFSKLSNKSLKKHDLKLTEDDYIFVAGDFGLCWAHDKTFDWNCKWFAERSFTTLWVQGNHENYDMIAEYPLEEWHGGLVRHIVRDKVILLERGQIFKIDGHTFFTFGGAASHDIPGGALDRNDPEFELKLKERRRDWIPYRIIGESWWPQELPTEQELQTGLDNLAKADFTVDYVITHCCATDLQTAIVHYLNKPSKADVLTDYFQILEGKLHYKHWYFGHYHYYLQADEKHTVLYNDIIKLDE</sequence>
<protein>
    <recommendedName>
        <fullName evidence="1">Calcineurin-like phosphoesterase domain-containing protein</fullName>
    </recommendedName>
</protein>
<organism evidence="2 3">
    <name type="scientific">Agathobacter rectalis</name>
    <dbReference type="NCBI Taxonomy" id="39491"/>
    <lineage>
        <taxon>Bacteria</taxon>
        <taxon>Bacillati</taxon>
        <taxon>Bacillota</taxon>
        <taxon>Clostridia</taxon>
        <taxon>Lachnospirales</taxon>
        <taxon>Lachnospiraceae</taxon>
        <taxon>Agathobacter</taxon>
    </lineage>
</organism>
<name>A0A7X2JI36_9FIRM</name>
<dbReference type="Pfam" id="PF00149">
    <property type="entry name" value="Metallophos"/>
    <property type="match status" value="1"/>
</dbReference>
<dbReference type="SUPFAM" id="SSF56300">
    <property type="entry name" value="Metallo-dependent phosphatases"/>
    <property type="match status" value="1"/>
</dbReference>
<accession>A0A7X2JI36</accession>
<evidence type="ECO:0000313" key="2">
    <source>
        <dbReference type="EMBL" id="MSD25839.1"/>
    </source>
</evidence>
<evidence type="ECO:0000313" key="3">
    <source>
        <dbReference type="Proteomes" id="UP000465607"/>
    </source>
</evidence>
<evidence type="ECO:0000259" key="1">
    <source>
        <dbReference type="Pfam" id="PF00149"/>
    </source>
</evidence>
<dbReference type="InterPro" id="IPR029052">
    <property type="entry name" value="Metallo-depent_PP-like"/>
</dbReference>
<dbReference type="Proteomes" id="UP000465607">
    <property type="component" value="Unassembled WGS sequence"/>
</dbReference>
<dbReference type="Gene3D" id="3.60.21.10">
    <property type="match status" value="1"/>
</dbReference>